<evidence type="ECO:0000313" key="3">
    <source>
        <dbReference type="Proteomes" id="UP001470230"/>
    </source>
</evidence>
<dbReference type="EMBL" id="JAPFFF010000063">
    <property type="protein sequence ID" value="KAK8836763.1"/>
    <property type="molecule type" value="Genomic_DNA"/>
</dbReference>
<name>A0ABR2GT09_9EUKA</name>
<dbReference type="Pfam" id="PF00754">
    <property type="entry name" value="F5_F8_type_C"/>
    <property type="match status" value="1"/>
</dbReference>
<gene>
    <name evidence="2" type="ORF">M9Y10_037284</name>
</gene>
<sequence length="507" mass="59172">MNNFIELTTKNFSEASKTKGKDDFCISIGQQKVFCHSFVAAFLSSNISRRLISDPTLNAFNIEIKAQENKAQQEEKLSIFLKHLIKGERIEFQEADHITLTQDIEHISQLPITKQTPPDLYNTLIYSYITLIEELDNDELREQFYSYISSLININTRQTESTNPESISKEEIENRLKKLRKYQQIFSLLQDFHQREKSMINFENIVNKYFGQEYSSFIDEIAAHFYEIDESLIINTYTQILNDILSSSSLKIKNEEALMQTLLNRRSSIQESGREDDQFFFEKVRFVFLSENGIRNFLNEVSIREIDEALWSSISRRLVMPVSTEVENDRALVDPSTFLYYGSNEFDGILNHFTKQTNGNIHKNGTVEIKCSNLCCGSIETLVNFNDHSNWVHVNGSPCPRWLQIDFKGRKVQINSYMICASEDSSNKRFIKHWAVEISENGNSWEKVDERNNNFDLNEKQKKKLFRLKGDMTKPFRYIRIITDKPNHQDSDGFTIGNLELYGRIIE</sequence>
<evidence type="ECO:0000313" key="2">
    <source>
        <dbReference type="EMBL" id="KAK8836763.1"/>
    </source>
</evidence>
<dbReference type="InterPro" id="IPR013087">
    <property type="entry name" value="Znf_C2H2_type"/>
</dbReference>
<keyword evidence="3" id="KW-1185">Reference proteome</keyword>
<accession>A0ABR2GT09</accession>
<protein>
    <recommendedName>
        <fullName evidence="1">F5/8 type C domain-containing protein</fullName>
    </recommendedName>
</protein>
<dbReference type="PROSITE" id="PS50022">
    <property type="entry name" value="FA58C_3"/>
    <property type="match status" value="1"/>
</dbReference>
<dbReference type="Proteomes" id="UP001470230">
    <property type="component" value="Unassembled WGS sequence"/>
</dbReference>
<dbReference type="InterPro" id="IPR008979">
    <property type="entry name" value="Galactose-bd-like_sf"/>
</dbReference>
<dbReference type="Gene3D" id="2.60.120.260">
    <property type="entry name" value="Galactose-binding domain-like"/>
    <property type="match status" value="1"/>
</dbReference>
<feature type="domain" description="F5/8 type C" evidence="1">
    <location>
        <begin position="389"/>
        <end position="504"/>
    </location>
</feature>
<organism evidence="2 3">
    <name type="scientific">Tritrichomonas musculus</name>
    <dbReference type="NCBI Taxonomy" id="1915356"/>
    <lineage>
        <taxon>Eukaryota</taxon>
        <taxon>Metamonada</taxon>
        <taxon>Parabasalia</taxon>
        <taxon>Tritrichomonadida</taxon>
        <taxon>Tritrichomonadidae</taxon>
        <taxon>Tritrichomonas</taxon>
    </lineage>
</organism>
<proteinExistence type="predicted"/>
<comment type="caution">
    <text evidence="2">The sequence shown here is derived from an EMBL/GenBank/DDBJ whole genome shotgun (WGS) entry which is preliminary data.</text>
</comment>
<dbReference type="PROSITE" id="PS00028">
    <property type="entry name" value="ZINC_FINGER_C2H2_1"/>
    <property type="match status" value="1"/>
</dbReference>
<dbReference type="SUPFAM" id="SSF49785">
    <property type="entry name" value="Galactose-binding domain-like"/>
    <property type="match status" value="1"/>
</dbReference>
<reference evidence="2 3" key="1">
    <citation type="submission" date="2024-04" db="EMBL/GenBank/DDBJ databases">
        <title>Tritrichomonas musculus Genome.</title>
        <authorList>
            <person name="Alves-Ferreira E."/>
            <person name="Grigg M."/>
            <person name="Lorenzi H."/>
            <person name="Galac M."/>
        </authorList>
    </citation>
    <scope>NUCLEOTIDE SEQUENCE [LARGE SCALE GENOMIC DNA]</scope>
    <source>
        <strain evidence="2 3">EAF2021</strain>
    </source>
</reference>
<evidence type="ECO:0000259" key="1">
    <source>
        <dbReference type="PROSITE" id="PS50022"/>
    </source>
</evidence>
<dbReference type="InterPro" id="IPR000421">
    <property type="entry name" value="FA58C"/>
</dbReference>